<keyword evidence="11" id="KW-1185">Reference proteome</keyword>
<dbReference type="FunFam" id="1.10.20.10:FF:000062">
    <property type="entry name" value="Nuclear transcription factor Y subunit C"/>
    <property type="match status" value="1"/>
</dbReference>
<dbReference type="GeneID" id="80873592"/>
<dbReference type="KEGG" id="som:SOMG_00105"/>
<dbReference type="Proteomes" id="UP001212411">
    <property type="component" value="Chromosome 1"/>
</dbReference>
<feature type="domain" description="Core Histone H2A/H2B/H3" evidence="9">
    <location>
        <begin position="110"/>
        <end position="181"/>
    </location>
</feature>
<gene>
    <name evidence="10" type="primary">php5</name>
    <name evidence="10" type="ORF">SOMG_00105</name>
</gene>
<evidence type="ECO:0000256" key="1">
    <source>
        <dbReference type="ARBA" id="ARBA00004123"/>
    </source>
</evidence>
<accession>A0AAE9W5C5</accession>
<comment type="subcellular location">
    <subcellularLocation>
        <location evidence="1">Nucleus</location>
    </subcellularLocation>
</comment>
<sequence>MNSIPDSYSLKQDFPDTLGDFVDPSHPQMRVNYNHPSASASVSSVPPAQPAPTASGPDVNPSTVNPYIQNPPLDISSPFDNVTQGLTGADAEALAEYWQKTIDTLENNDQAVKTLHLPLARIKKVMKTDEDVRNKMISAEAPFLFAKGSEVFVTELTMRAWLLAKKNQRRTLQRSDIANAISKSEMYDFLIDIISKDNISPAPSVSQSQVINQSAAIPPAPVSGIPSYPGQSGMPSQSIGYPMGSGGVQPAYSSQVAAANQRAMHYGSHPASGYLPVQEMEQSLMFKQPGIGPDYQHMQMPDAPMNMASVNPPRPVMVAPYMAEHLYRYPPTHLESGTSAFRFPSGMRYQQMGPPIQGLQRENMGPSQLHEHPAYAQPPHQSSPPQQYESQPPQQTQPQQHQQPQQRFYPQPNPMYYQSHQPQGLHNPNAVPYRTQPHPMSRYSQQNQ</sequence>
<keyword evidence="3" id="KW-0238">DNA-binding</keyword>
<keyword evidence="4" id="KW-0010">Activator</keyword>
<keyword evidence="2" id="KW-0805">Transcription regulation</keyword>
<dbReference type="AlphaFoldDB" id="A0AAE9W5C5"/>
<evidence type="ECO:0000313" key="10">
    <source>
        <dbReference type="EMBL" id="WBW70571.1"/>
    </source>
</evidence>
<dbReference type="PANTHER" id="PTHR10252:SF8">
    <property type="entry name" value="NUCLEAR TRANSCRIPTION FACTOR Y SUBUNIT GAMMA"/>
    <property type="match status" value="1"/>
</dbReference>
<evidence type="ECO:0000259" key="9">
    <source>
        <dbReference type="Pfam" id="PF00125"/>
    </source>
</evidence>
<feature type="compositionally biased region" description="Polar residues" evidence="8">
    <location>
        <begin position="416"/>
        <end position="426"/>
    </location>
</feature>
<feature type="compositionally biased region" description="Low complexity" evidence="8">
    <location>
        <begin position="377"/>
        <end position="410"/>
    </location>
</feature>
<keyword evidence="5" id="KW-0804">Transcription</keyword>
<reference evidence="10 11" key="1">
    <citation type="journal article" date="2023" name="G3 (Bethesda)">
        <title>A high-quality reference genome for the fission yeast Schizosaccharomyces osmophilus.</title>
        <authorList>
            <person name="Jia G.S."/>
            <person name="Zhang W.C."/>
            <person name="Liang Y."/>
            <person name="Liu X.H."/>
            <person name="Rhind N."/>
            <person name="Pidoux A."/>
            <person name="Brysch-Herzberg M."/>
            <person name="Du L.L."/>
        </authorList>
    </citation>
    <scope>NUCLEOTIDE SEQUENCE [LARGE SCALE GENOMIC DNA]</scope>
    <source>
        <strain evidence="10 11">CBS 15793</strain>
    </source>
</reference>
<dbReference type="InterPro" id="IPR007125">
    <property type="entry name" value="H2A/H2B/H3"/>
</dbReference>
<name>A0AAE9W5C5_9SCHI</name>
<dbReference type="GO" id="GO:0005694">
    <property type="term" value="C:chromosome"/>
    <property type="evidence" value="ECO:0007669"/>
    <property type="project" value="UniProtKB-ARBA"/>
</dbReference>
<dbReference type="CDD" id="cd22908">
    <property type="entry name" value="HFD_NFYC-like"/>
    <property type="match status" value="1"/>
</dbReference>
<evidence type="ECO:0000256" key="2">
    <source>
        <dbReference type="ARBA" id="ARBA00023015"/>
    </source>
</evidence>
<feature type="region of interest" description="Disordered" evidence="8">
    <location>
        <begin position="1"/>
        <end position="69"/>
    </location>
</feature>
<dbReference type="Gene3D" id="1.10.20.10">
    <property type="entry name" value="Histone, subunit A"/>
    <property type="match status" value="1"/>
</dbReference>
<evidence type="ECO:0000256" key="6">
    <source>
        <dbReference type="ARBA" id="ARBA00023242"/>
    </source>
</evidence>
<feature type="compositionally biased region" description="Low complexity" evidence="8">
    <location>
        <begin position="36"/>
        <end position="55"/>
    </location>
</feature>
<dbReference type="GO" id="GO:0000978">
    <property type="term" value="F:RNA polymerase II cis-regulatory region sequence-specific DNA binding"/>
    <property type="evidence" value="ECO:0007669"/>
    <property type="project" value="TreeGrafter"/>
</dbReference>
<dbReference type="GO" id="GO:0046982">
    <property type="term" value="F:protein heterodimerization activity"/>
    <property type="evidence" value="ECO:0007669"/>
    <property type="project" value="InterPro"/>
</dbReference>
<dbReference type="GO" id="GO:0016602">
    <property type="term" value="C:CCAAT-binding factor complex"/>
    <property type="evidence" value="ECO:0007669"/>
    <property type="project" value="TreeGrafter"/>
</dbReference>
<feature type="region of interest" description="Disordered" evidence="8">
    <location>
        <begin position="345"/>
        <end position="448"/>
    </location>
</feature>
<dbReference type="InterPro" id="IPR009072">
    <property type="entry name" value="Histone-fold"/>
</dbReference>
<evidence type="ECO:0000256" key="3">
    <source>
        <dbReference type="ARBA" id="ARBA00023125"/>
    </source>
</evidence>
<proteinExistence type="inferred from homology"/>
<comment type="similarity">
    <text evidence="7">Belongs to the NFYC/HAP5 subunit family.</text>
</comment>
<evidence type="ECO:0000256" key="8">
    <source>
        <dbReference type="SAM" id="MobiDB-lite"/>
    </source>
</evidence>
<dbReference type="RefSeq" id="XP_056034814.1">
    <property type="nucleotide sequence ID" value="XM_056178903.1"/>
</dbReference>
<evidence type="ECO:0000256" key="7">
    <source>
        <dbReference type="ARBA" id="ARBA00038129"/>
    </source>
</evidence>
<organism evidence="10 11">
    <name type="scientific">Schizosaccharomyces osmophilus</name>
    <dbReference type="NCBI Taxonomy" id="2545709"/>
    <lineage>
        <taxon>Eukaryota</taxon>
        <taxon>Fungi</taxon>
        <taxon>Dikarya</taxon>
        <taxon>Ascomycota</taxon>
        <taxon>Taphrinomycotina</taxon>
        <taxon>Schizosaccharomycetes</taxon>
        <taxon>Schizosaccharomycetales</taxon>
        <taxon>Schizosaccharomycetaceae</taxon>
        <taxon>Schizosaccharomyces</taxon>
    </lineage>
</organism>
<dbReference type="SUPFAM" id="SSF47113">
    <property type="entry name" value="Histone-fold"/>
    <property type="match status" value="1"/>
</dbReference>
<dbReference type="EMBL" id="CP115611">
    <property type="protein sequence ID" value="WBW70571.1"/>
    <property type="molecule type" value="Genomic_DNA"/>
</dbReference>
<dbReference type="Pfam" id="PF00125">
    <property type="entry name" value="Histone"/>
    <property type="match status" value="1"/>
</dbReference>
<feature type="compositionally biased region" description="Polar residues" evidence="8">
    <location>
        <begin position="229"/>
        <end position="239"/>
    </location>
</feature>
<feature type="compositionally biased region" description="Polar residues" evidence="8">
    <location>
        <begin position="1"/>
        <end position="10"/>
    </location>
</feature>
<dbReference type="GO" id="GO:0001228">
    <property type="term" value="F:DNA-binding transcription activator activity, RNA polymerase II-specific"/>
    <property type="evidence" value="ECO:0007669"/>
    <property type="project" value="TreeGrafter"/>
</dbReference>
<protein>
    <submittedName>
        <fullName evidence="10">CCAAT-binding factor complex subunit Php5</fullName>
    </submittedName>
</protein>
<feature type="region of interest" description="Disordered" evidence="8">
    <location>
        <begin position="222"/>
        <end position="241"/>
    </location>
</feature>
<keyword evidence="6" id="KW-0539">Nucleus</keyword>
<evidence type="ECO:0000313" key="11">
    <source>
        <dbReference type="Proteomes" id="UP001212411"/>
    </source>
</evidence>
<dbReference type="PANTHER" id="PTHR10252">
    <property type="entry name" value="HISTONE-LIKE TRANSCRIPTION FACTOR CCAAT-RELATED"/>
    <property type="match status" value="1"/>
</dbReference>
<dbReference type="InterPro" id="IPR050568">
    <property type="entry name" value="Transcr_DNA_Rep_Reg"/>
</dbReference>
<evidence type="ECO:0000256" key="5">
    <source>
        <dbReference type="ARBA" id="ARBA00023163"/>
    </source>
</evidence>
<evidence type="ECO:0000256" key="4">
    <source>
        <dbReference type="ARBA" id="ARBA00023159"/>
    </source>
</evidence>